<gene>
    <name evidence="1" type="ordered locus">SRM_00779</name>
</gene>
<evidence type="ECO:0000313" key="1">
    <source>
        <dbReference type="EMBL" id="CBH23700.1"/>
    </source>
</evidence>
<proteinExistence type="predicted"/>
<sequence>MQDTEEREPIMRSCPVGSFPAGGIFAPGNERYGATLARSRGLRRTCGLSLLAPSFCRDTL</sequence>
<dbReference type="EMBL" id="FP565814">
    <property type="protein sequence ID" value="CBH23700.1"/>
    <property type="molecule type" value="Genomic_DNA"/>
</dbReference>
<name>D5H6P5_SALRM</name>
<dbReference type="KEGG" id="srm:SRM_00779"/>
<accession>D5H6P5</accession>
<dbReference type="HOGENOM" id="CLU_2939151_0_0_10"/>
<protein>
    <submittedName>
        <fullName evidence="1">Uncharacterized protein</fullName>
    </submittedName>
</protein>
<evidence type="ECO:0000313" key="2">
    <source>
        <dbReference type="Proteomes" id="UP000000933"/>
    </source>
</evidence>
<reference evidence="1 2" key="1">
    <citation type="journal article" date="2010" name="ISME J.">
        <title>Fine-scale evolution: genomic, phenotypic and ecological differentiation in two coexisting Salinibacter ruber strains.</title>
        <authorList>
            <person name="Pena A."/>
            <person name="Teeling H."/>
            <person name="Huerta-Cepas J."/>
            <person name="Santos F."/>
            <person name="Yarza P."/>
            <person name="Brito-Echeverria J."/>
            <person name="Lucio M."/>
            <person name="Schmitt-Kopplin P."/>
            <person name="Meseguer I."/>
            <person name="Schenowitz C."/>
            <person name="Dossat C."/>
            <person name="Barbe V."/>
            <person name="Dopazo J."/>
            <person name="Rossello-Mora R."/>
            <person name="Schuler M."/>
            <person name="Glockner F.O."/>
            <person name="Amann R."/>
            <person name="Gabaldon T."/>
            <person name="Anton J."/>
        </authorList>
    </citation>
    <scope>NUCLEOTIDE SEQUENCE [LARGE SCALE GENOMIC DNA]</scope>
    <source>
        <strain evidence="1 2">M8</strain>
    </source>
</reference>
<organism evidence="1 2">
    <name type="scientific">Salinibacter ruber (strain M8)</name>
    <dbReference type="NCBI Taxonomy" id="761659"/>
    <lineage>
        <taxon>Bacteria</taxon>
        <taxon>Pseudomonadati</taxon>
        <taxon>Rhodothermota</taxon>
        <taxon>Rhodothermia</taxon>
        <taxon>Rhodothermales</taxon>
        <taxon>Salinibacteraceae</taxon>
        <taxon>Salinibacter</taxon>
    </lineage>
</organism>
<dbReference type="AlphaFoldDB" id="D5H6P5"/>
<dbReference type="Proteomes" id="UP000000933">
    <property type="component" value="Chromosome"/>
</dbReference>
<reference evidence="2" key="2">
    <citation type="submission" date="2010-04" db="EMBL/GenBank/DDBJ databases">
        <title>Genome sequence of Salinibacter ruber M8.</title>
        <authorList>
            <consortium name="Genoscope"/>
        </authorList>
    </citation>
    <scope>NUCLEOTIDE SEQUENCE [LARGE SCALE GENOMIC DNA]</scope>
    <source>
        <strain evidence="2">M8</strain>
    </source>
</reference>